<dbReference type="PROSITE" id="PS50157">
    <property type="entry name" value="ZINC_FINGER_C2H2_2"/>
    <property type="match status" value="5"/>
</dbReference>
<dbReference type="RefSeq" id="XP_006814209.1">
    <property type="nucleotide sequence ID" value="XM_006814146.1"/>
</dbReference>
<dbReference type="SMART" id="SM00355">
    <property type="entry name" value="ZnF_C2H2"/>
    <property type="match status" value="9"/>
</dbReference>
<feature type="compositionally biased region" description="Polar residues" evidence="6">
    <location>
        <begin position="1"/>
        <end position="10"/>
    </location>
</feature>
<feature type="compositionally biased region" description="Polar residues" evidence="6">
    <location>
        <begin position="214"/>
        <end position="238"/>
    </location>
</feature>
<keyword evidence="3 5" id="KW-0863">Zinc-finger</keyword>
<keyword evidence="4" id="KW-0862">Zinc</keyword>
<dbReference type="PROSITE" id="PS00028">
    <property type="entry name" value="ZINC_FINGER_C2H2_1"/>
    <property type="match status" value="5"/>
</dbReference>
<evidence type="ECO:0000256" key="1">
    <source>
        <dbReference type="ARBA" id="ARBA00022723"/>
    </source>
</evidence>
<protein>
    <submittedName>
        <fullName evidence="9">Zinc finger protein 28-like</fullName>
    </submittedName>
</protein>
<accession>A0ABM0M2G8</accession>
<evidence type="ECO:0000256" key="2">
    <source>
        <dbReference type="ARBA" id="ARBA00022737"/>
    </source>
</evidence>
<dbReference type="PANTHER" id="PTHR24379:SF121">
    <property type="entry name" value="C2H2-TYPE DOMAIN-CONTAINING PROTEIN"/>
    <property type="match status" value="1"/>
</dbReference>
<dbReference type="SUPFAM" id="SSF57667">
    <property type="entry name" value="beta-beta-alpha zinc fingers"/>
    <property type="match status" value="3"/>
</dbReference>
<proteinExistence type="predicted"/>
<keyword evidence="1" id="KW-0479">Metal-binding</keyword>
<feature type="region of interest" description="Disordered" evidence="6">
    <location>
        <begin position="214"/>
        <end position="253"/>
    </location>
</feature>
<reference evidence="9" key="1">
    <citation type="submission" date="2025-08" db="UniProtKB">
        <authorList>
            <consortium name="RefSeq"/>
        </authorList>
    </citation>
    <scope>IDENTIFICATION</scope>
    <source>
        <tissue evidence="9">Testes</tissue>
    </source>
</reference>
<dbReference type="PANTHER" id="PTHR24379">
    <property type="entry name" value="KRAB AND ZINC FINGER DOMAIN-CONTAINING"/>
    <property type="match status" value="1"/>
</dbReference>
<dbReference type="Pfam" id="PF00096">
    <property type="entry name" value="zf-C2H2"/>
    <property type="match status" value="2"/>
</dbReference>
<gene>
    <name evidence="9" type="primary">LOC102808205</name>
</gene>
<feature type="compositionally biased region" description="Polar residues" evidence="6">
    <location>
        <begin position="279"/>
        <end position="296"/>
    </location>
</feature>
<evidence type="ECO:0000256" key="5">
    <source>
        <dbReference type="PROSITE-ProRule" id="PRU00042"/>
    </source>
</evidence>
<dbReference type="GeneID" id="102808205"/>
<feature type="domain" description="C2H2-type" evidence="7">
    <location>
        <begin position="712"/>
        <end position="739"/>
    </location>
</feature>
<keyword evidence="8" id="KW-1185">Reference proteome</keyword>
<dbReference type="InterPro" id="IPR013087">
    <property type="entry name" value="Znf_C2H2_type"/>
</dbReference>
<keyword evidence="2" id="KW-0677">Repeat</keyword>
<feature type="domain" description="C2H2-type" evidence="7">
    <location>
        <begin position="590"/>
        <end position="613"/>
    </location>
</feature>
<dbReference type="Proteomes" id="UP000694865">
    <property type="component" value="Unplaced"/>
</dbReference>
<feature type="domain" description="C2H2-type" evidence="7">
    <location>
        <begin position="562"/>
        <end position="589"/>
    </location>
</feature>
<evidence type="ECO:0000256" key="6">
    <source>
        <dbReference type="SAM" id="MobiDB-lite"/>
    </source>
</evidence>
<evidence type="ECO:0000259" key="7">
    <source>
        <dbReference type="PROSITE" id="PS50157"/>
    </source>
</evidence>
<feature type="region of interest" description="Disordered" evidence="6">
    <location>
        <begin position="1"/>
        <end position="20"/>
    </location>
</feature>
<organism evidence="8 9">
    <name type="scientific">Saccoglossus kowalevskii</name>
    <name type="common">Acorn worm</name>
    <dbReference type="NCBI Taxonomy" id="10224"/>
    <lineage>
        <taxon>Eukaryota</taxon>
        <taxon>Metazoa</taxon>
        <taxon>Hemichordata</taxon>
        <taxon>Enteropneusta</taxon>
        <taxon>Harrimaniidae</taxon>
        <taxon>Saccoglossus</taxon>
    </lineage>
</organism>
<dbReference type="Gene3D" id="3.30.160.60">
    <property type="entry name" value="Classic Zinc Finger"/>
    <property type="match status" value="6"/>
</dbReference>
<evidence type="ECO:0000256" key="4">
    <source>
        <dbReference type="ARBA" id="ARBA00022833"/>
    </source>
</evidence>
<sequence length="767" mass="86942">MEECSQTDISDNFDRNVKTDNMENESLVKVSPLEDDLRSGNCKLNVPGFVDVGEAMVAVNDCATPDEVHEFVNGHDYILVDDMSMYHLYVCESEVVIDHTETIDNTDVDPQHIETGGCQSTEDEISAVTSVLLDLSSKTENGLNETKIETTMLSSQTTQHGASLNYDEQVSPKLKNINIIDTELSKDVEEDPTMETVDAKVVVIPQFSIYPETTNSAQDKCNTDANSVKSVSDAQNTSERMDNSRRRKRGRRKRTIKNNRCDVQCNTNVNVSGEDKTTETLQPPGNETRCLKTSTKSSDHVDPVLSMSTTVPDSSKVINNDDSILSSSELKKKEIKLSSVRRKRKPTKGKPLKIKLSSPGHVMKHKIKNQFKNLLNGSTKKDEHDLHDESHKTDEETLCDEKMTRCKVCLKLFEKQYCEDTHEGKCARPNFRCRKCDKILLTEQMLERHVLSCGQGIPDKVKEIGNFTCRLCNFTASDSEAFSLHQNSHFMERCERISKKIYTCDKCSYTCTVEKALVAHKKSDLCENTDTMLSCKICGKDFKNTEALSMHMLTHKVENGGYMCDICGAEFFTTQKVIQHRRTHTNEKPFKCEYCKYNCNRSDNLRLHIKRIHKIDPVKKVKSLIVSIPLEHTKISKCNKKRNNTEEKSTLNVASDIPMSSSKSAIYDVYSGSGVPKIALSRHLSCKLCRIEFPTKAAKLDHVKLHKDGKLYKCELCHFRSVSVSKLVDHIRCHTGEKPFCCSYCSYRCAKKDNLHIHMKLRHSGKF</sequence>
<evidence type="ECO:0000313" key="8">
    <source>
        <dbReference type="Proteomes" id="UP000694865"/>
    </source>
</evidence>
<dbReference type="InterPro" id="IPR036236">
    <property type="entry name" value="Znf_C2H2_sf"/>
</dbReference>
<evidence type="ECO:0000256" key="3">
    <source>
        <dbReference type="ARBA" id="ARBA00022771"/>
    </source>
</evidence>
<feature type="region of interest" description="Disordered" evidence="6">
    <location>
        <begin position="271"/>
        <end position="308"/>
    </location>
</feature>
<name>A0ABM0M2G8_SACKO</name>
<feature type="domain" description="C2H2-type" evidence="7">
    <location>
        <begin position="533"/>
        <end position="560"/>
    </location>
</feature>
<evidence type="ECO:0000313" key="9">
    <source>
        <dbReference type="RefSeq" id="XP_006814209.1"/>
    </source>
</evidence>
<feature type="domain" description="C2H2-type" evidence="7">
    <location>
        <begin position="740"/>
        <end position="767"/>
    </location>
</feature>